<keyword evidence="8" id="KW-0067">ATP-binding</keyword>
<comment type="similarity">
    <text evidence="3">Belongs to the dihydroxyacetone kinase (DAK) family.</text>
</comment>
<dbReference type="PROSITE" id="PS51480">
    <property type="entry name" value="DHAL"/>
    <property type="match status" value="1"/>
</dbReference>
<accession>A0A433DNB5</accession>
<dbReference type="Proteomes" id="UP000268093">
    <property type="component" value="Unassembled WGS sequence"/>
</dbReference>
<dbReference type="SUPFAM" id="SSF82549">
    <property type="entry name" value="DAK1/DegV-like"/>
    <property type="match status" value="1"/>
</dbReference>
<dbReference type="GO" id="GO:0004371">
    <property type="term" value="F:glycerone kinase activity"/>
    <property type="evidence" value="ECO:0007669"/>
    <property type="project" value="UniProtKB-EC"/>
</dbReference>
<dbReference type="EMBL" id="RBNI01000124">
    <property type="protein sequence ID" value="RUP52186.1"/>
    <property type="molecule type" value="Genomic_DNA"/>
</dbReference>
<evidence type="ECO:0000313" key="14">
    <source>
        <dbReference type="Proteomes" id="UP000268093"/>
    </source>
</evidence>
<dbReference type="InterPro" id="IPR004006">
    <property type="entry name" value="DhaK_dom"/>
</dbReference>
<dbReference type="Gene3D" id="3.40.50.10440">
    <property type="entry name" value="Dihydroxyacetone kinase, domain 1"/>
    <property type="match status" value="1"/>
</dbReference>
<dbReference type="GO" id="GO:0005829">
    <property type="term" value="C:cytosol"/>
    <property type="evidence" value="ECO:0007669"/>
    <property type="project" value="TreeGrafter"/>
</dbReference>
<dbReference type="PROSITE" id="PS51481">
    <property type="entry name" value="DHAK"/>
    <property type="match status" value="1"/>
</dbReference>
<dbReference type="FunFam" id="3.40.50.10440:FF:000001">
    <property type="entry name" value="Dihydroxyacetone kinase, DhaK subunit"/>
    <property type="match status" value="1"/>
</dbReference>
<evidence type="ECO:0000256" key="5">
    <source>
        <dbReference type="ARBA" id="ARBA00022741"/>
    </source>
</evidence>
<evidence type="ECO:0000256" key="3">
    <source>
        <dbReference type="ARBA" id="ARBA00008757"/>
    </source>
</evidence>
<keyword evidence="7" id="KW-0319">Glycerol metabolism</keyword>
<evidence type="ECO:0000256" key="10">
    <source>
        <dbReference type="ARBA" id="ARBA00048898"/>
    </source>
</evidence>
<dbReference type="SUPFAM" id="SSF101473">
    <property type="entry name" value="DhaL-like"/>
    <property type="match status" value="1"/>
</dbReference>
<dbReference type="UniPathway" id="UPA00617">
    <property type="reaction ID" value="UER00669"/>
</dbReference>
<evidence type="ECO:0000256" key="6">
    <source>
        <dbReference type="ARBA" id="ARBA00022777"/>
    </source>
</evidence>
<dbReference type="OrthoDB" id="1724672at2759"/>
<comment type="pathway">
    <text evidence="2">Polyol metabolism; glycerol fermentation; glycerone phosphate from glycerol (oxidative route): step 2/2.</text>
</comment>
<name>A0A433DNB5_9FUNG</name>
<dbReference type="InterPro" id="IPR050861">
    <property type="entry name" value="Dihydroxyacetone_Kinase"/>
</dbReference>
<evidence type="ECO:0000313" key="13">
    <source>
        <dbReference type="EMBL" id="RUP52186.1"/>
    </source>
</evidence>
<feature type="domain" description="DhaK" evidence="12">
    <location>
        <begin position="3"/>
        <end position="340"/>
    </location>
</feature>
<comment type="catalytic activity">
    <reaction evidence="10">
        <text>dihydroxyacetone + ATP = dihydroxyacetone phosphate + ADP + H(+)</text>
        <dbReference type="Rhea" id="RHEA:15773"/>
        <dbReference type="ChEBI" id="CHEBI:15378"/>
        <dbReference type="ChEBI" id="CHEBI:16016"/>
        <dbReference type="ChEBI" id="CHEBI:30616"/>
        <dbReference type="ChEBI" id="CHEBI:57642"/>
        <dbReference type="ChEBI" id="CHEBI:456216"/>
        <dbReference type="EC" id="2.7.1.29"/>
    </reaction>
</comment>
<reference evidence="13 14" key="1">
    <citation type="journal article" date="2018" name="New Phytol.">
        <title>Phylogenomics of Endogonaceae and evolution of mycorrhizas within Mucoromycota.</title>
        <authorList>
            <person name="Chang Y."/>
            <person name="Desiro A."/>
            <person name="Na H."/>
            <person name="Sandor L."/>
            <person name="Lipzen A."/>
            <person name="Clum A."/>
            <person name="Barry K."/>
            <person name="Grigoriev I.V."/>
            <person name="Martin F.M."/>
            <person name="Stajich J.E."/>
            <person name="Smith M.E."/>
            <person name="Bonito G."/>
            <person name="Spatafora J.W."/>
        </authorList>
    </citation>
    <scope>NUCLEOTIDE SEQUENCE [LARGE SCALE GENOMIC DNA]</scope>
    <source>
        <strain evidence="13 14">GMNB39</strain>
    </source>
</reference>
<evidence type="ECO:0000259" key="12">
    <source>
        <dbReference type="PROSITE" id="PS51481"/>
    </source>
</evidence>
<dbReference type="PANTHER" id="PTHR28629">
    <property type="entry name" value="TRIOKINASE/FMN CYCLASE"/>
    <property type="match status" value="1"/>
</dbReference>
<evidence type="ECO:0000259" key="11">
    <source>
        <dbReference type="PROSITE" id="PS51480"/>
    </source>
</evidence>
<evidence type="ECO:0000256" key="7">
    <source>
        <dbReference type="ARBA" id="ARBA00022798"/>
    </source>
</evidence>
<proteinExistence type="inferred from homology"/>
<evidence type="ECO:0000256" key="1">
    <source>
        <dbReference type="ARBA" id="ARBA00003264"/>
    </source>
</evidence>
<evidence type="ECO:0000256" key="9">
    <source>
        <dbReference type="ARBA" id="ARBA00047974"/>
    </source>
</evidence>
<protein>
    <submittedName>
        <fullName evidence="13">Dak1 domain-containing protein</fullName>
    </submittedName>
</protein>
<comment type="caution">
    <text evidence="13">The sequence shown here is derived from an EMBL/GenBank/DDBJ whole genome shotgun (WGS) entry which is preliminary data.</text>
</comment>
<dbReference type="GO" id="GO:0005524">
    <property type="term" value="F:ATP binding"/>
    <property type="evidence" value="ECO:0007669"/>
    <property type="project" value="UniProtKB-KW"/>
</dbReference>
<keyword evidence="6" id="KW-0418">Kinase</keyword>
<keyword evidence="14" id="KW-1185">Reference proteome</keyword>
<dbReference type="FunFam" id="1.25.40.340:FF:000001">
    <property type="entry name" value="Dihydroxyacetone kinase 1"/>
    <property type="match status" value="1"/>
</dbReference>
<dbReference type="AlphaFoldDB" id="A0A433DNB5"/>
<evidence type="ECO:0000256" key="4">
    <source>
        <dbReference type="ARBA" id="ARBA00022679"/>
    </source>
</evidence>
<dbReference type="GO" id="GO:0050354">
    <property type="term" value="F:triokinase activity"/>
    <property type="evidence" value="ECO:0007669"/>
    <property type="project" value="UniProtKB-EC"/>
</dbReference>
<dbReference type="Gene3D" id="1.25.40.340">
    <property type="match status" value="1"/>
</dbReference>
<keyword evidence="4" id="KW-0808">Transferase</keyword>
<organism evidence="13 14">
    <name type="scientific">Jimgerdemannia flammicorona</name>
    <dbReference type="NCBI Taxonomy" id="994334"/>
    <lineage>
        <taxon>Eukaryota</taxon>
        <taxon>Fungi</taxon>
        <taxon>Fungi incertae sedis</taxon>
        <taxon>Mucoromycota</taxon>
        <taxon>Mucoromycotina</taxon>
        <taxon>Endogonomycetes</taxon>
        <taxon>Endogonales</taxon>
        <taxon>Endogonaceae</taxon>
        <taxon>Jimgerdemannia</taxon>
    </lineage>
</organism>
<dbReference type="InterPro" id="IPR036117">
    <property type="entry name" value="DhaL_dom_sf"/>
</dbReference>
<gene>
    <name evidence="13" type="ORF">BC936DRAFT_138070</name>
</gene>
<dbReference type="Pfam" id="PF02734">
    <property type="entry name" value="Dak2"/>
    <property type="match status" value="1"/>
</dbReference>
<feature type="domain" description="DhaL" evidence="11">
    <location>
        <begin position="293"/>
        <end position="492"/>
    </location>
</feature>
<comment type="function">
    <text evidence="1">Catalyzes both the phosphorylation of dihydroxyacetone and of glyceraldehyde.</text>
</comment>
<evidence type="ECO:0000256" key="8">
    <source>
        <dbReference type="ARBA" id="ARBA00022840"/>
    </source>
</evidence>
<keyword evidence="5" id="KW-0547">Nucleotide-binding</keyword>
<comment type="catalytic activity">
    <reaction evidence="9">
        <text>D-glyceraldehyde + ATP = D-glyceraldehyde 3-phosphate + ADP + H(+)</text>
        <dbReference type="Rhea" id="RHEA:13941"/>
        <dbReference type="ChEBI" id="CHEBI:15378"/>
        <dbReference type="ChEBI" id="CHEBI:17378"/>
        <dbReference type="ChEBI" id="CHEBI:30616"/>
        <dbReference type="ChEBI" id="CHEBI:59776"/>
        <dbReference type="ChEBI" id="CHEBI:456216"/>
        <dbReference type="EC" id="2.7.1.28"/>
    </reaction>
</comment>
<dbReference type="SMART" id="SM01120">
    <property type="entry name" value="Dak2"/>
    <property type="match status" value="1"/>
</dbReference>
<dbReference type="InterPro" id="IPR004007">
    <property type="entry name" value="DhaL_dom"/>
</dbReference>
<dbReference type="Pfam" id="PF02733">
    <property type="entry name" value="Dak1"/>
    <property type="match status" value="1"/>
</dbReference>
<evidence type="ECO:0000256" key="2">
    <source>
        <dbReference type="ARBA" id="ARBA00004778"/>
    </source>
</evidence>
<sequence length="499" mass="52018">MFYLSQIVVESLKGLCYANPGLTLLENDKVVYQSNVDEIARKQVTLVAGGGAGHEPAHAAFVGPSMLTAAVTGQVFASPSAGQILTALRAVRSPHGTLVIIKNYTGDCLHFGLATERAKAEGMKVEIVIVGEDVAVGREKGGLVGRRGLAGTILVHKVAGALAAKGATLEQVRHAAQYVASNIATIGVGLDHCHVPGSSSFASLADGEIELGMGIHNEPGYRKTSLPPLRTLVGSMLDTMLDTTDPDRFYLPLDFSKDRVALLVNNLGGTPALELGVVVKEATEHLVSLSNREAVIKAIRTAAEHVIAAEPDITSYDTLVGDGDCGHTLKQGANAVLAALPTLPFHTASQLILSLSDILDANMGGTSSALYCIFLNALAAGLKISTAHDGVATASVWGGGLEVALRALERYTPARPGDRTVIDALAPFVETFVATRSIAEAVHRAREGAEATRKMKARLGRASYVSDESVIGAAVPDAGAWGFVALVSGLKAGLEARRD</sequence>
<dbReference type="PANTHER" id="PTHR28629:SF4">
    <property type="entry name" value="TRIOKINASE_FMN CYCLASE"/>
    <property type="match status" value="1"/>
</dbReference>
<dbReference type="GO" id="GO:0019588">
    <property type="term" value="P:anaerobic glycerol catabolic process"/>
    <property type="evidence" value="ECO:0007669"/>
    <property type="project" value="UniProtKB-UniPathway"/>
</dbReference>